<proteinExistence type="predicted"/>
<protein>
    <submittedName>
        <fullName evidence="1">Uncharacterized protein</fullName>
    </submittedName>
</protein>
<dbReference type="Proteomes" id="UP001396334">
    <property type="component" value="Unassembled WGS sequence"/>
</dbReference>
<accession>A0ABR2RQI2</accession>
<sequence length="81" mass="8832">MHEVVVTKRTIDAINLASEQNRSLWRVSSTLFAHIASDSVLKPLGHFAEAPLDGKYPPLCAGEFVEQELAVINLKGNNGES</sequence>
<keyword evidence="2" id="KW-1185">Reference proteome</keyword>
<dbReference type="Gene3D" id="2.60.120.330">
    <property type="entry name" value="B-lactam Antibiotic, Isopenicillin N Synthase, Chain"/>
    <property type="match status" value="1"/>
</dbReference>
<gene>
    <name evidence="1" type="ORF">V6N11_006360</name>
</gene>
<name>A0ABR2RQI2_9ROSI</name>
<dbReference type="EMBL" id="JBBPBN010000021">
    <property type="protein sequence ID" value="KAK9015243.1"/>
    <property type="molecule type" value="Genomic_DNA"/>
</dbReference>
<evidence type="ECO:0000313" key="1">
    <source>
        <dbReference type="EMBL" id="KAK9015243.1"/>
    </source>
</evidence>
<evidence type="ECO:0000313" key="2">
    <source>
        <dbReference type="Proteomes" id="UP001396334"/>
    </source>
</evidence>
<organism evidence="1 2">
    <name type="scientific">Hibiscus sabdariffa</name>
    <name type="common">roselle</name>
    <dbReference type="NCBI Taxonomy" id="183260"/>
    <lineage>
        <taxon>Eukaryota</taxon>
        <taxon>Viridiplantae</taxon>
        <taxon>Streptophyta</taxon>
        <taxon>Embryophyta</taxon>
        <taxon>Tracheophyta</taxon>
        <taxon>Spermatophyta</taxon>
        <taxon>Magnoliopsida</taxon>
        <taxon>eudicotyledons</taxon>
        <taxon>Gunneridae</taxon>
        <taxon>Pentapetalae</taxon>
        <taxon>rosids</taxon>
        <taxon>malvids</taxon>
        <taxon>Malvales</taxon>
        <taxon>Malvaceae</taxon>
        <taxon>Malvoideae</taxon>
        <taxon>Hibiscus</taxon>
    </lineage>
</organism>
<dbReference type="InterPro" id="IPR027443">
    <property type="entry name" value="IPNS-like_sf"/>
</dbReference>
<reference evidence="1 2" key="1">
    <citation type="journal article" date="2024" name="G3 (Bethesda)">
        <title>Genome assembly of Hibiscus sabdariffa L. provides insights into metabolisms of medicinal natural products.</title>
        <authorList>
            <person name="Kim T."/>
        </authorList>
    </citation>
    <scope>NUCLEOTIDE SEQUENCE [LARGE SCALE GENOMIC DNA]</scope>
    <source>
        <strain evidence="1">TK-2024</strain>
        <tissue evidence="1">Old leaves</tissue>
    </source>
</reference>
<comment type="caution">
    <text evidence="1">The sequence shown here is derived from an EMBL/GenBank/DDBJ whole genome shotgun (WGS) entry which is preliminary data.</text>
</comment>